<sequence length="292" mass="31696">MSIVPEVRVGLNALVGEGPIWDSDKRVLWWIDVLGSELYAFDPANGSNRTWDTGHHVGTVVPWTETHVLLALWDGIGSLELETGRITVHNDPESNLPGNRFNDGKCDPAGRLWAGTMAYDNPTDQGSLYRIDTDFNVTKILGGIGISNGIVWSADQSTMYYIDSMSYKVRTWNFDPESGDISGEQTLLEVEPDFGLPDGMTIDEEGQLWVAFYGGGKVCRVHAQSGAILDTIDLPARNITACAFGDDDLGTLYITSAAQQMSNDELAAAPMSGNLFSCRPGIKGMPAIRFGG</sequence>
<feature type="binding site" evidence="3">
    <location>
        <position position="120"/>
    </location>
    <ligand>
        <name>substrate</name>
    </ligand>
</feature>
<feature type="binding site" evidence="3">
    <location>
        <position position="198"/>
    </location>
    <ligand>
        <name>a divalent metal cation</name>
        <dbReference type="ChEBI" id="CHEBI:60240"/>
    </ligand>
</feature>
<comment type="caution">
    <text evidence="5">The sequence shown here is derived from an EMBL/GenBank/DDBJ whole genome shotgun (WGS) entry which is preliminary data.</text>
</comment>
<evidence type="ECO:0000256" key="3">
    <source>
        <dbReference type="PIRSR" id="PIRSR605511-2"/>
    </source>
</evidence>
<evidence type="ECO:0000259" key="4">
    <source>
        <dbReference type="Pfam" id="PF08450"/>
    </source>
</evidence>
<dbReference type="EMBL" id="VXPY01000013">
    <property type="protein sequence ID" value="MYD89173.1"/>
    <property type="molecule type" value="Genomic_DNA"/>
</dbReference>
<feature type="binding site" evidence="3">
    <location>
        <position position="148"/>
    </location>
    <ligand>
        <name>a divalent metal cation</name>
        <dbReference type="ChEBI" id="CHEBI:60240"/>
    </ligand>
</feature>
<organism evidence="5">
    <name type="scientific">Caldilineaceae bacterium SB0662_bin_9</name>
    <dbReference type="NCBI Taxonomy" id="2605258"/>
    <lineage>
        <taxon>Bacteria</taxon>
        <taxon>Bacillati</taxon>
        <taxon>Chloroflexota</taxon>
        <taxon>Caldilineae</taxon>
        <taxon>Caldilineales</taxon>
        <taxon>Caldilineaceae</taxon>
    </lineage>
</organism>
<keyword evidence="3" id="KW-0479">Metal-binding</keyword>
<dbReference type="GO" id="GO:0019853">
    <property type="term" value="P:L-ascorbic acid biosynthetic process"/>
    <property type="evidence" value="ECO:0007669"/>
    <property type="project" value="TreeGrafter"/>
</dbReference>
<feature type="binding site" evidence="3">
    <location>
        <position position="17"/>
    </location>
    <ligand>
        <name>a divalent metal cation</name>
        <dbReference type="ChEBI" id="CHEBI:60240"/>
    </ligand>
</feature>
<name>A0A6B1DQX0_9CHLR</name>
<reference evidence="5" key="1">
    <citation type="submission" date="2019-09" db="EMBL/GenBank/DDBJ databases">
        <title>Characterisation of the sponge microbiome using genome-centric metagenomics.</title>
        <authorList>
            <person name="Engelberts J.P."/>
            <person name="Robbins S.J."/>
            <person name="De Goeij J.M."/>
            <person name="Aranda M."/>
            <person name="Bell S.C."/>
            <person name="Webster N.S."/>
        </authorList>
    </citation>
    <scope>NUCLEOTIDE SEQUENCE</scope>
    <source>
        <strain evidence="5">SB0662_bin_9</strain>
    </source>
</reference>
<dbReference type="InterPro" id="IPR005511">
    <property type="entry name" value="SMP-30"/>
</dbReference>
<dbReference type="AlphaFoldDB" id="A0A6B1DQX0"/>
<dbReference type="InterPro" id="IPR013658">
    <property type="entry name" value="SGL"/>
</dbReference>
<dbReference type="GO" id="GO:0005509">
    <property type="term" value="F:calcium ion binding"/>
    <property type="evidence" value="ECO:0007669"/>
    <property type="project" value="TreeGrafter"/>
</dbReference>
<feature type="domain" description="SMP-30/Gluconolactonase/LRE-like region" evidence="4">
    <location>
        <begin position="15"/>
        <end position="257"/>
    </location>
</feature>
<dbReference type="PANTHER" id="PTHR10907:SF47">
    <property type="entry name" value="REGUCALCIN"/>
    <property type="match status" value="1"/>
</dbReference>
<comment type="cofactor">
    <cofactor evidence="3">
        <name>Zn(2+)</name>
        <dbReference type="ChEBI" id="CHEBI:29105"/>
    </cofactor>
    <text evidence="3">Binds 1 divalent metal cation per subunit.</text>
</comment>
<evidence type="ECO:0000256" key="1">
    <source>
        <dbReference type="ARBA" id="ARBA00008853"/>
    </source>
</evidence>
<dbReference type="Gene3D" id="2.120.10.30">
    <property type="entry name" value="TolB, C-terminal domain"/>
    <property type="match status" value="1"/>
</dbReference>
<feature type="binding site" evidence="3">
    <location>
        <position position="100"/>
    </location>
    <ligand>
        <name>substrate</name>
    </ligand>
</feature>
<feature type="active site" description="Proton donor/acceptor" evidence="2">
    <location>
        <position position="198"/>
    </location>
</feature>
<accession>A0A6B1DQX0</accession>
<dbReference type="InterPro" id="IPR011042">
    <property type="entry name" value="6-blade_b-propeller_TolB-like"/>
</dbReference>
<protein>
    <submittedName>
        <fullName evidence="5">SMP-30/gluconolactonase/LRE family protein</fullName>
    </submittedName>
</protein>
<feature type="binding site" evidence="3">
    <location>
        <position position="102"/>
    </location>
    <ligand>
        <name>substrate</name>
    </ligand>
</feature>
<dbReference type="PRINTS" id="PR01790">
    <property type="entry name" value="SMP30FAMILY"/>
</dbReference>
<dbReference type="PANTHER" id="PTHR10907">
    <property type="entry name" value="REGUCALCIN"/>
    <property type="match status" value="1"/>
</dbReference>
<dbReference type="GO" id="GO:0004341">
    <property type="term" value="F:gluconolactonase activity"/>
    <property type="evidence" value="ECO:0007669"/>
    <property type="project" value="TreeGrafter"/>
</dbReference>
<dbReference type="Pfam" id="PF08450">
    <property type="entry name" value="SGL"/>
    <property type="match status" value="1"/>
</dbReference>
<dbReference type="SUPFAM" id="SSF63829">
    <property type="entry name" value="Calcium-dependent phosphotriesterase"/>
    <property type="match status" value="1"/>
</dbReference>
<evidence type="ECO:0000256" key="2">
    <source>
        <dbReference type="PIRSR" id="PIRSR605511-1"/>
    </source>
</evidence>
<keyword evidence="3" id="KW-0862">Zinc</keyword>
<proteinExistence type="inferred from homology"/>
<comment type="similarity">
    <text evidence="1">Belongs to the SMP-30/CGR1 family.</text>
</comment>
<gene>
    <name evidence="5" type="ORF">F4Y08_02370</name>
</gene>
<evidence type="ECO:0000313" key="5">
    <source>
        <dbReference type="EMBL" id="MYD89173.1"/>
    </source>
</evidence>